<dbReference type="Proteomes" id="UP000660885">
    <property type="component" value="Unassembled WGS sequence"/>
</dbReference>
<evidence type="ECO:0000313" key="3">
    <source>
        <dbReference type="Proteomes" id="UP000660885"/>
    </source>
</evidence>
<feature type="signal peptide" evidence="1">
    <location>
        <begin position="1"/>
        <end position="23"/>
    </location>
</feature>
<name>A0ABS1U146_9PROT</name>
<dbReference type="PROSITE" id="PS51257">
    <property type="entry name" value="PROKAR_LIPOPROTEIN"/>
    <property type="match status" value="1"/>
</dbReference>
<accession>A0ABS1U146</accession>
<organism evidence="2 3">
    <name type="scientific">Belnapia arida</name>
    <dbReference type="NCBI Taxonomy" id="2804533"/>
    <lineage>
        <taxon>Bacteria</taxon>
        <taxon>Pseudomonadati</taxon>
        <taxon>Pseudomonadota</taxon>
        <taxon>Alphaproteobacteria</taxon>
        <taxon>Acetobacterales</taxon>
        <taxon>Roseomonadaceae</taxon>
        <taxon>Belnapia</taxon>
    </lineage>
</organism>
<evidence type="ECO:0000256" key="1">
    <source>
        <dbReference type="SAM" id="SignalP"/>
    </source>
</evidence>
<dbReference type="RefSeq" id="WP_202831552.1">
    <property type="nucleotide sequence ID" value="NZ_JAETWB010000003.1"/>
</dbReference>
<comment type="caution">
    <text evidence="2">The sequence shown here is derived from an EMBL/GenBank/DDBJ whole genome shotgun (WGS) entry which is preliminary data.</text>
</comment>
<dbReference type="EMBL" id="JAETWB010000003">
    <property type="protein sequence ID" value="MBL6078410.1"/>
    <property type="molecule type" value="Genomic_DNA"/>
</dbReference>
<protein>
    <recommendedName>
        <fullName evidence="4">Lipoprotein</fullName>
    </recommendedName>
</protein>
<sequence length="115" mass="12648">MVLKHAAMALLLAGLAGCASRSATPLPNPQILAAHEWEHGPPWGPEELPWVPPLETYASYDPYPWSWTGPAIGIRRGFWWGGHRGHYRGGLIGRGGFHRGFHGGGHFGRGRHGRR</sequence>
<evidence type="ECO:0008006" key="4">
    <source>
        <dbReference type="Google" id="ProtNLM"/>
    </source>
</evidence>
<gene>
    <name evidence="2" type="ORF">JMJ56_10370</name>
</gene>
<feature type="chain" id="PRO_5046975364" description="Lipoprotein" evidence="1">
    <location>
        <begin position="24"/>
        <end position="115"/>
    </location>
</feature>
<reference evidence="2 3" key="1">
    <citation type="submission" date="2021-01" db="EMBL/GenBank/DDBJ databases">
        <title>Belnapia mucosa sp. nov. and Belnapia arida sp. nov., isolated from the Tabernas Desert (Almeria, Spain).</title>
        <authorList>
            <person name="Molina-Menor E."/>
            <person name="Vidal-Verdu A."/>
            <person name="Calonge A."/>
            <person name="Satari L."/>
            <person name="Pereto J."/>
            <person name="Porcar M."/>
        </authorList>
    </citation>
    <scope>NUCLEOTIDE SEQUENCE [LARGE SCALE GENOMIC DNA]</scope>
    <source>
        <strain evidence="2 3">T18</strain>
    </source>
</reference>
<keyword evidence="1" id="KW-0732">Signal</keyword>
<evidence type="ECO:0000313" key="2">
    <source>
        <dbReference type="EMBL" id="MBL6078410.1"/>
    </source>
</evidence>
<keyword evidence="3" id="KW-1185">Reference proteome</keyword>
<proteinExistence type="predicted"/>